<dbReference type="EMBL" id="NIQC01000006">
    <property type="protein sequence ID" value="OWZ84275.1"/>
    <property type="molecule type" value="Genomic_DNA"/>
</dbReference>
<dbReference type="InterPro" id="IPR004038">
    <property type="entry name" value="Ribosomal_eL8/eL30/eS12/Gad45"/>
</dbReference>
<feature type="domain" description="Ribosomal protein eL8/eL30/eS12/Gadd45" evidence="1">
    <location>
        <begin position="5"/>
        <end position="93"/>
    </location>
</feature>
<gene>
    <name evidence="2" type="ORF">CDO51_04245</name>
</gene>
<dbReference type="RefSeq" id="WP_089023060.1">
    <property type="nucleotide sequence ID" value="NZ_NIQC01000006.1"/>
</dbReference>
<dbReference type="InterPro" id="IPR029064">
    <property type="entry name" value="Ribosomal_eL30-like_sf"/>
</dbReference>
<dbReference type="AlphaFoldDB" id="A0A226BZB3"/>
<dbReference type="Pfam" id="PF01248">
    <property type="entry name" value="Ribosomal_L7Ae"/>
    <property type="match status" value="1"/>
</dbReference>
<dbReference type="Gene3D" id="3.30.1330.30">
    <property type="match status" value="1"/>
</dbReference>
<evidence type="ECO:0000259" key="1">
    <source>
        <dbReference type="Pfam" id="PF01248"/>
    </source>
</evidence>
<reference evidence="2 3" key="1">
    <citation type="submission" date="2017-06" db="EMBL/GenBank/DDBJ databases">
        <title>Draft Genome Sequence of Natranaerobius trueperi halophilic, alkalithermophilic bacteria from soda lakes.</title>
        <authorList>
            <person name="Zhao B."/>
        </authorList>
    </citation>
    <scope>NUCLEOTIDE SEQUENCE [LARGE SCALE GENOMIC DNA]</scope>
    <source>
        <strain evidence="2 3">DSM 18760</strain>
    </source>
</reference>
<organism evidence="2 3">
    <name type="scientific">Natranaerobius trueperi</name>
    <dbReference type="NCBI Taxonomy" id="759412"/>
    <lineage>
        <taxon>Bacteria</taxon>
        <taxon>Bacillati</taxon>
        <taxon>Bacillota</taxon>
        <taxon>Clostridia</taxon>
        <taxon>Natranaerobiales</taxon>
        <taxon>Natranaerobiaceae</taxon>
        <taxon>Natranaerobius</taxon>
    </lineage>
</organism>
<sequence>MNNTHIYQLLGLARKAKKLDIGSEDVIEEVRKQHCHFVIVTKDASYRTYKTIYNKCNYYNIPIVCWSTKYELANSLGMTEISVVGITDVGFASKIAKLITGED</sequence>
<dbReference type="Proteomes" id="UP000214588">
    <property type="component" value="Unassembled WGS sequence"/>
</dbReference>
<proteinExistence type="predicted"/>
<protein>
    <recommendedName>
        <fullName evidence="1">Ribosomal protein eL8/eL30/eS12/Gadd45 domain-containing protein</fullName>
    </recommendedName>
</protein>
<dbReference type="SUPFAM" id="SSF55315">
    <property type="entry name" value="L30e-like"/>
    <property type="match status" value="1"/>
</dbReference>
<dbReference type="OrthoDB" id="9794863at2"/>
<evidence type="ECO:0000313" key="3">
    <source>
        <dbReference type="Proteomes" id="UP000214588"/>
    </source>
</evidence>
<comment type="caution">
    <text evidence="2">The sequence shown here is derived from an EMBL/GenBank/DDBJ whole genome shotgun (WGS) entry which is preliminary data.</text>
</comment>
<accession>A0A226BZB3</accession>
<name>A0A226BZB3_9FIRM</name>
<keyword evidence="3" id="KW-1185">Reference proteome</keyword>
<evidence type="ECO:0000313" key="2">
    <source>
        <dbReference type="EMBL" id="OWZ84275.1"/>
    </source>
</evidence>